<dbReference type="InParanoid" id="A0A5C3PAS3"/>
<protein>
    <recommendedName>
        <fullName evidence="4">Secreted protein</fullName>
    </recommendedName>
</protein>
<evidence type="ECO:0000256" key="1">
    <source>
        <dbReference type="SAM" id="SignalP"/>
    </source>
</evidence>
<evidence type="ECO:0008006" key="4">
    <source>
        <dbReference type="Google" id="ProtNLM"/>
    </source>
</evidence>
<gene>
    <name evidence="2" type="ORF">K466DRAFT_139071</name>
</gene>
<reference evidence="2 3" key="1">
    <citation type="journal article" date="2019" name="Nat. Ecol. Evol.">
        <title>Megaphylogeny resolves global patterns of mushroom evolution.</title>
        <authorList>
            <person name="Varga T."/>
            <person name="Krizsan K."/>
            <person name="Foldi C."/>
            <person name="Dima B."/>
            <person name="Sanchez-Garcia M."/>
            <person name="Sanchez-Ramirez S."/>
            <person name="Szollosi G.J."/>
            <person name="Szarkandi J.G."/>
            <person name="Papp V."/>
            <person name="Albert L."/>
            <person name="Andreopoulos W."/>
            <person name="Angelini C."/>
            <person name="Antonin V."/>
            <person name="Barry K.W."/>
            <person name="Bougher N.L."/>
            <person name="Buchanan P."/>
            <person name="Buyck B."/>
            <person name="Bense V."/>
            <person name="Catcheside P."/>
            <person name="Chovatia M."/>
            <person name="Cooper J."/>
            <person name="Damon W."/>
            <person name="Desjardin D."/>
            <person name="Finy P."/>
            <person name="Geml J."/>
            <person name="Haridas S."/>
            <person name="Hughes K."/>
            <person name="Justo A."/>
            <person name="Karasinski D."/>
            <person name="Kautmanova I."/>
            <person name="Kiss B."/>
            <person name="Kocsube S."/>
            <person name="Kotiranta H."/>
            <person name="LaButti K.M."/>
            <person name="Lechner B.E."/>
            <person name="Liimatainen K."/>
            <person name="Lipzen A."/>
            <person name="Lukacs Z."/>
            <person name="Mihaltcheva S."/>
            <person name="Morgado L.N."/>
            <person name="Niskanen T."/>
            <person name="Noordeloos M.E."/>
            <person name="Ohm R.A."/>
            <person name="Ortiz-Santana B."/>
            <person name="Ovrebo C."/>
            <person name="Racz N."/>
            <person name="Riley R."/>
            <person name="Savchenko A."/>
            <person name="Shiryaev A."/>
            <person name="Soop K."/>
            <person name="Spirin V."/>
            <person name="Szebenyi C."/>
            <person name="Tomsovsky M."/>
            <person name="Tulloss R.E."/>
            <person name="Uehling J."/>
            <person name="Grigoriev I.V."/>
            <person name="Vagvolgyi C."/>
            <person name="Papp T."/>
            <person name="Martin F.M."/>
            <person name="Miettinen O."/>
            <person name="Hibbett D.S."/>
            <person name="Nagy L.G."/>
        </authorList>
    </citation>
    <scope>NUCLEOTIDE SEQUENCE [LARGE SCALE GENOMIC DNA]</scope>
    <source>
        <strain evidence="2 3">HHB13444</strain>
    </source>
</reference>
<dbReference type="EMBL" id="ML211182">
    <property type="protein sequence ID" value="TFK86804.1"/>
    <property type="molecule type" value="Genomic_DNA"/>
</dbReference>
<dbReference type="AlphaFoldDB" id="A0A5C3PAS3"/>
<organism evidence="2 3">
    <name type="scientific">Polyporus arcularius HHB13444</name>
    <dbReference type="NCBI Taxonomy" id="1314778"/>
    <lineage>
        <taxon>Eukaryota</taxon>
        <taxon>Fungi</taxon>
        <taxon>Dikarya</taxon>
        <taxon>Basidiomycota</taxon>
        <taxon>Agaricomycotina</taxon>
        <taxon>Agaricomycetes</taxon>
        <taxon>Polyporales</taxon>
        <taxon>Polyporaceae</taxon>
        <taxon>Polyporus</taxon>
    </lineage>
</organism>
<evidence type="ECO:0000313" key="3">
    <source>
        <dbReference type="Proteomes" id="UP000308197"/>
    </source>
</evidence>
<keyword evidence="1" id="KW-0732">Signal</keyword>
<proteinExistence type="predicted"/>
<accession>A0A5C3PAS3</accession>
<name>A0A5C3PAS3_9APHY</name>
<dbReference type="Proteomes" id="UP000308197">
    <property type="component" value="Unassembled WGS sequence"/>
</dbReference>
<keyword evidence="3" id="KW-1185">Reference proteome</keyword>
<evidence type="ECO:0000313" key="2">
    <source>
        <dbReference type="EMBL" id="TFK86804.1"/>
    </source>
</evidence>
<feature type="signal peptide" evidence="1">
    <location>
        <begin position="1"/>
        <end position="26"/>
    </location>
</feature>
<feature type="chain" id="PRO_5022875638" description="Secreted protein" evidence="1">
    <location>
        <begin position="27"/>
        <end position="76"/>
    </location>
</feature>
<sequence length="76" mass="8277">MSMPCSRYCCCCRIVVAVVISGVVSPCSPVPYIPSPSRHPKSTLSWHVAHPASAASRFILSIPSILPTIPRLRLQF</sequence>